<name>A0A8D5U5M9_9CREN</name>
<feature type="transmembrane region" description="Helical" evidence="1">
    <location>
        <begin position="98"/>
        <end position="124"/>
    </location>
</feature>
<feature type="transmembrane region" description="Helical" evidence="1">
    <location>
        <begin position="236"/>
        <end position="260"/>
    </location>
</feature>
<dbReference type="EMBL" id="AP024597">
    <property type="protein sequence ID" value="BCU69941.1"/>
    <property type="molecule type" value="Genomic_DNA"/>
</dbReference>
<dbReference type="Proteomes" id="UP000825123">
    <property type="component" value="Chromosome"/>
</dbReference>
<proteinExistence type="predicted"/>
<feature type="domain" description="Major facilitator superfamily (MFS) profile" evidence="2">
    <location>
        <begin position="1"/>
        <end position="351"/>
    </location>
</feature>
<keyword evidence="1" id="KW-1133">Transmembrane helix</keyword>
<evidence type="ECO:0000313" key="3">
    <source>
        <dbReference type="EMBL" id="BCU69941.1"/>
    </source>
</evidence>
<feature type="transmembrane region" description="Helical" evidence="1">
    <location>
        <begin position="171"/>
        <end position="195"/>
    </location>
</feature>
<feature type="transmembrane region" description="Helical" evidence="1">
    <location>
        <begin position="303"/>
        <end position="323"/>
    </location>
</feature>
<reference evidence="3 4" key="1">
    <citation type="submission" date="2021-04" db="EMBL/GenBank/DDBJ databases">
        <title>Complete genome sequence of Stygiolobus sp. KN-1.</title>
        <authorList>
            <person name="Nakamura K."/>
            <person name="Sakai H."/>
            <person name="Kurosawa N."/>
        </authorList>
    </citation>
    <scope>NUCLEOTIDE SEQUENCE [LARGE SCALE GENOMIC DNA]</scope>
    <source>
        <strain evidence="3 4">KN-1</strain>
    </source>
</reference>
<evidence type="ECO:0000256" key="1">
    <source>
        <dbReference type="SAM" id="Phobius"/>
    </source>
</evidence>
<accession>A0A8D5U5M9</accession>
<dbReference type="InterPro" id="IPR011701">
    <property type="entry name" value="MFS"/>
</dbReference>
<keyword evidence="1" id="KW-0472">Membrane</keyword>
<dbReference type="InterPro" id="IPR020846">
    <property type="entry name" value="MFS_dom"/>
</dbReference>
<feature type="transmembrane region" description="Helical" evidence="1">
    <location>
        <begin position="201"/>
        <end position="224"/>
    </location>
</feature>
<keyword evidence="4" id="KW-1185">Reference proteome</keyword>
<organism evidence="3 4">
    <name type="scientific">Stygiolobus caldivivus</name>
    <dbReference type="NCBI Taxonomy" id="2824673"/>
    <lineage>
        <taxon>Archaea</taxon>
        <taxon>Thermoproteota</taxon>
        <taxon>Thermoprotei</taxon>
        <taxon>Sulfolobales</taxon>
        <taxon>Sulfolobaceae</taxon>
        <taxon>Stygiolobus</taxon>
    </lineage>
</organism>
<dbReference type="GO" id="GO:0022857">
    <property type="term" value="F:transmembrane transporter activity"/>
    <property type="evidence" value="ECO:0007669"/>
    <property type="project" value="InterPro"/>
</dbReference>
<feature type="transmembrane region" description="Helical" evidence="1">
    <location>
        <begin position="266"/>
        <end position="291"/>
    </location>
</feature>
<dbReference type="Pfam" id="PF07690">
    <property type="entry name" value="MFS_1"/>
    <property type="match status" value="2"/>
</dbReference>
<feature type="transmembrane region" description="Helical" evidence="1">
    <location>
        <begin position="12"/>
        <end position="34"/>
    </location>
</feature>
<feature type="transmembrane region" description="Helical" evidence="1">
    <location>
        <begin position="65"/>
        <end position="86"/>
    </location>
</feature>
<dbReference type="GeneID" id="66162968"/>
<keyword evidence="1" id="KW-0812">Transmembrane</keyword>
<dbReference type="InterPro" id="IPR036259">
    <property type="entry name" value="MFS_trans_sf"/>
</dbReference>
<dbReference type="Gene3D" id="1.20.1250.20">
    <property type="entry name" value="MFS general substrate transporter like domains"/>
    <property type="match status" value="1"/>
</dbReference>
<protein>
    <recommendedName>
        <fullName evidence="2">Major facilitator superfamily (MFS) profile domain-containing protein</fullName>
    </recommendedName>
</protein>
<dbReference type="AlphaFoldDB" id="A0A8D5U5M9"/>
<dbReference type="RefSeq" id="WP_225905800.1">
    <property type="nucleotide sequence ID" value="NZ_AP024597.1"/>
</dbReference>
<dbReference type="KEGG" id="csty:KN1_12380"/>
<sequence length="357" mass="37529">MSAFSVPLSSVLFIISAYGYTMAILGLLAGYISAKFKVQTVLYLSAVLSFVGLLGRALLLDFQEFLFSAILAAVSYPLAVAPVGSIAESLFKGRSQTVVGITVGLLFLGMSLGSFLGPLIYSHVGLSGTLWITAVLALFALVWILTGTKGYPIHYTRSLKGSFNIGMVKNWYVGLAVASVSVLFGSVASTVLLLHGFPEGAAISLGGLLGGLTFLGSALGAMVLPPLFEIYGKRRLGLITSGMLTTLSAVIMVVSMVYITDQFLMFAGYFLFGFFGNAYWSMALASTTYYVNDPAEAGLATSMYSVTANVGVALIPVFLGSLFGSTSTIGIGAVIVIIMEVIAGLMSFSLRTVKVNN</sequence>
<dbReference type="PROSITE" id="PS50850">
    <property type="entry name" value="MFS"/>
    <property type="match status" value="1"/>
</dbReference>
<dbReference type="SUPFAM" id="SSF103473">
    <property type="entry name" value="MFS general substrate transporter"/>
    <property type="match status" value="1"/>
</dbReference>
<gene>
    <name evidence="3" type="ORF">KN1_12380</name>
</gene>
<evidence type="ECO:0000259" key="2">
    <source>
        <dbReference type="PROSITE" id="PS50850"/>
    </source>
</evidence>
<feature type="transmembrane region" description="Helical" evidence="1">
    <location>
        <begin position="130"/>
        <end position="151"/>
    </location>
</feature>
<feature type="transmembrane region" description="Helical" evidence="1">
    <location>
        <begin position="41"/>
        <end position="59"/>
    </location>
</feature>
<evidence type="ECO:0000313" key="4">
    <source>
        <dbReference type="Proteomes" id="UP000825123"/>
    </source>
</evidence>
<feature type="transmembrane region" description="Helical" evidence="1">
    <location>
        <begin position="329"/>
        <end position="350"/>
    </location>
</feature>